<proteinExistence type="predicted"/>
<accession>A0A238XN41</accession>
<evidence type="ECO:0000313" key="1">
    <source>
        <dbReference type="EMBL" id="SNR60395.1"/>
    </source>
</evidence>
<evidence type="ECO:0000313" key="2">
    <source>
        <dbReference type="Proteomes" id="UP000198310"/>
    </source>
</evidence>
<dbReference type="Proteomes" id="UP000198310">
    <property type="component" value="Unassembled WGS sequence"/>
</dbReference>
<organism evidence="1 2">
    <name type="scientific">Hymenobacter mucosus</name>
    <dbReference type="NCBI Taxonomy" id="1411120"/>
    <lineage>
        <taxon>Bacteria</taxon>
        <taxon>Pseudomonadati</taxon>
        <taxon>Bacteroidota</taxon>
        <taxon>Cytophagia</taxon>
        <taxon>Cytophagales</taxon>
        <taxon>Hymenobacteraceae</taxon>
        <taxon>Hymenobacter</taxon>
    </lineage>
</organism>
<protein>
    <submittedName>
        <fullName evidence="1">Uncharacterized protein</fullName>
    </submittedName>
</protein>
<dbReference type="AlphaFoldDB" id="A0A238XN41"/>
<name>A0A238XN41_9BACT</name>
<gene>
    <name evidence="1" type="ORF">SAMN06269173_104251</name>
</gene>
<sequence length="173" mass="19989">MQHPLQHSLLLVRCQPRAMKKYILLPLLGLSLITCKKGEEEPRIPETVTAAFDQDVDLRYRQQALVPTANQPELTVQLTDLSYSFCPKNVRCFIADFVWPTVKITDAQGQVQELRQLGKVVHTYNPAWTDTASVRANGRRYVVQYTRYNLDQYSREEPQKEDITVTIRITKPN</sequence>
<dbReference type="EMBL" id="FZNS01000004">
    <property type="protein sequence ID" value="SNR60395.1"/>
    <property type="molecule type" value="Genomic_DNA"/>
</dbReference>
<keyword evidence="2" id="KW-1185">Reference proteome</keyword>
<reference evidence="2" key="1">
    <citation type="submission" date="2017-06" db="EMBL/GenBank/DDBJ databases">
        <authorList>
            <person name="Varghese N."/>
            <person name="Submissions S."/>
        </authorList>
    </citation>
    <scope>NUCLEOTIDE SEQUENCE [LARGE SCALE GENOMIC DNA]</scope>
    <source>
        <strain evidence="2">DSM 28041</strain>
    </source>
</reference>